<accession>A0A2Z6S9M9</accession>
<dbReference type="PROSITE" id="PS51450">
    <property type="entry name" value="LRR"/>
    <property type="match status" value="1"/>
</dbReference>
<dbReference type="SUPFAM" id="SSF52047">
    <property type="entry name" value="RNI-like"/>
    <property type="match status" value="1"/>
</dbReference>
<protein>
    <recommendedName>
        <fullName evidence="3">F-box domain-containing protein</fullName>
    </recommendedName>
</protein>
<dbReference type="AlphaFoldDB" id="A0A2Z6S9M9"/>
<reference evidence="1 2" key="1">
    <citation type="submission" date="2017-11" db="EMBL/GenBank/DDBJ databases">
        <title>The genome of Rhizophagus clarus HR1 reveals common genetic basis of auxotrophy among arbuscular mycorrhizal fungi.</title>
        <authorList>
            <person name="Kobayashi Y."/>
        </authorList>
    </citation>
    <scope>NUCLEOTIDE SEQUENCE [LARGE SCALE GENOMIC DNA]</scope>
    <source>
        <strain evidence="1 2">HR1</strain>
    </source>
</reference>
<dbReference type="Gene3D" id="3.80.10.10">
    <property type="entry name" value="Ribonuclease Inhibitor"/>
    <property type="match status" value="1"/>
</dbReference>
<dbReference type="Proteomes" id="UP000247702">
    <property type="component" value="Unassembled WGS sequence"/>
</dbReference>
<evidence type="ECO:0000313" key="1">
    <source>
        <dbReference type="EMBL" id="GBC06220.1"/>
    </source>
</evidence>
<dbReference type="InterPro" id="IPR001611">
    <property type="entry name" value="Leu-rich_rpt"/>
</dbReference>
<comment type="caution">
    <text evidence="1">The sequence shown here is derived from an EMBL/GenBank/DDBJ whole genome shotgun (WGS) entry which is preliminary data.</text>
</comment>
<evidence type="ECO:0000313" key="2">
    <source>
        <dbReference type="Proteomes" id="UP000247702"/>
    </source>
</evidence>
<dbReference type="EMBL" id="BEXD01004059">
    <property type="protein sequence ID" value="GBC06220.1"/>
    <property type="molecule type" value="Genomic_DNA"/>
</dbReference>
<keyword evidence="2" id="KW-1185">Reference proteome</keyword>
<evidence type="ECO:0008006" key="3">
    <source>
        <dbReference type="Google" id="ProtNLM"/>
    </source>
</evidence>
<name>A0A2Z6S9M9_9GLOM</name>
<organism evidence="1 2">
    <name type="scientific">Rhizophagus clarus</name>
    <dbReference type="NCBI Taxonomy" id="94130"/>
    <lineage>
        <taxon>Eukaryota</taxon>
        <taxon>Fungi</taxon>
        <taxon>Fungi incertae sedis</taxon>
        <taxon>Mucoromycota</taxon>
        <taxon>Glomeromycotina</taxon>
        <taxon>Glomeromycetes</taxon>
        <taxon>Glomerales</taxon>
        <taxon>Glomeraceae</taxon>
        <taxon>Rhizophagus</taxon>
    </lineage>
</organism>
<proteinExistence type="predicted"/>
<gene>
    <name evidence="1" type="ORF">RclHR1_00670012</name>
</gene>
<dbReference type="InterPro" id="IPR032675">
    <property type="entry name" value="LRR_dom_sf"/>
</dbReference>
<sequence length="360" mass="42100">MSKLSFDCLNDIFEYLENDKVTLYSCILVNRLWCEVSVRIFWRNGWNYSTSNYSTLIACLPNESKEVLIKNGIFISTPTSKFPIFNYASFCKILSINQVHCKLRKLLKNQHSVSFQDLNNNVHIVEREIHKMFMNQISSLKRLAFFKDQKMSYTVTFTFYPESKECLKNLSELSCNSNISSEFFYQLSQICHNIKLLDITIENYISDGLSDLILAQKNLKYYNMTQYDEDEKIPLLIESLPNTLIKLKLYGYNYISLSFISKFINLQELLISIYSGDICGFEELQNIIFPHLRILNFEFECPKYEEFIKFLENNGKNLKVLHVGDNHIEDIEGYNENLLNLAIVKLCPNLRNLSTGFGMI</sequence>